<protein>
    <submittedName>
        <fullName evidence="1">Replication-associated protein</fullName>
    </submittedName>
</protein>
<dbReference type="EMBL" id="MH111096">
    <property type="protein sequence ID" value="QCC72695.1"/>
    <property type="molecule type" value="Genomic_DNA"/>
</dbReference>
<proteinExistence type="predicted"/>
<evidence type="ECO:0000313" key="1">
    <source>
        <dbReference type="EMBL" id="QCC72695.1"/>
    </source>
</evidence>
<organism evidence="1">
    <name type="scientific">Cressdnaviricota sp</name>
    <dbReference type="NCBI Taxonomy" id="2748378"/>
    <lineage>
        <taxon>Viruses</taxon>
        <taxon>Monodnaviria</taxon>
        <taxon>Shotokuvirae</taxon>
        <taxon>Cressdnaviricota</taxon>
    </lineage>
</organism>
<reference evidence="1" key="1">
    <citation type="submission" date="2018-03" db="EMBL/GenBank/DDBJ databases">
        <title>Novel CRESS-DNA viruses found in patient with diarrhea of unknown etiology.</title>
        <authorList>
            <person name="Ashworth J.L."/>
            <person name="Robertson G.S."/>
            <person name="Lu L."/>
            <person name="Perry M."/>
            <person name="Bogaardt C."/>
            <person name="Ivens A."/>
            <person name="My Phuc T."/>
            <person name="Rabaa M.A."/>
            <person name="Tri Tue N."/>
            <person name="Pham Thi Thanh T."/>
            <person name="Hong Anh P."/>
            <person name="Baker S."/>
            <person name="Woolhouse M.E.J."/>
        </authorList>
    </citation>
    <scope>NUCLEOTIDE SEQUENCE</scope>
    <source>
        <strain evidence="1">17499x35_933</strain>
    </source>
</reference>
<sequence>MARCKWIDATIWVDGDVFNPNGIGDEADWREKFAPLFERYAYGREIAPQTGKRHLQFRGVLKADLNNEITLELNRLGFRNITPTHVRDFDYVYKDQDFYCSWEIWRPEFDYVKKNWDPWMEQLQSMEDDRGRSIEIILDQDGNHAKTAYAMLMSYEHRAVYCPPFDKGRDLINFVLQCRSSDWYILDMPRAFEFTQDWACAVEQLKNGYVYDSRYSFKDKMLPRRPRVTLMVNELPEYEKYFSKDRVLPFKITPQGYLWSV</sequence>
<name>A0A4D6IXM7_9VIRU</name>
<accession>A0A4D6IXM7</accession>
<gene>
    <name evidence="1" type="primary">Rep</name>
</gene>